<dbReference type="AlphaFoldDB" id="A0A1G2Q3C7"/>
<dbReference type="Proteomes" id="UP000178936">
    <property type="component" value="Unassembled WGS sequence"/>
</dbReference>
<accession>A0A1G2Q3C7</accession>
<protein>
    <submittedName>
        <fullName evidence="1">Uncharacterized protein</fullName>
    </submittedName>
</protein>
<evidence type="ECO:0000313" key="2">
    <source>
        <dbReference type="Proteomes" id="UP000178936"/>
    </source>
</evidence>
<comment type="caution">
    <text evidence="1">The sequence shown here is derived from an EMBL/GenBank/DDBJ whole genome shotgun (WGS) entry which is preliminary data.</text>
</comment>
<evidence type="ECO:0000313" key="1">
    <source>
        <dbReference type="EMBL" id="OHA55057.1"/>
    </source>
</evidence>
<name>A0A1G2Q3C7_9BACT</name>
<proteinExistence type="predicted"/>
<reference evidence="1 2" key="1">
    <citation type="journal article" date="2016" name="Nat. Commun.">
        <title>Thousands of microbial genomes shed light on interconnected biogeochemical processes in an aquifer system.</title>
        <authorList>
            <person name="Anantharaman K."/>
            <person name="Brown C.T."/>
            <person name="Hug L.A."/>
            <person name="Sharon I."/>
            <person name="Castelle C.J."/>
            <person name="Probst A.J."/>
            <person name="Thomas B.C."/>
            <person name="Singh A."/>
            <person name="Wilkins M.J."/>
            <person name="Karaoz U."/>
            <person name="Brodie E.L."/>
            <person name="Williams K.H."/>
            <person name="Hubbard S.S."/>
            <person name="Banfield J.F."/>
        </authorList>
    </citation>
    <scope>NUCLEOTIDE SEQUENCE [LARGE SCALE GENOMIC DNA]</scope>
</reference>
<dbReference type="EMBL" id="MHTB01000027">
    <property type="protein sequence ID" value="OHA55057.1"/>
    <property type="molecule type" value="Genomic_DNA"/>
</dbReference>
<organism evidence="1 2">
    <name type="scientific">Candidatus Veblenbacteria bacterium RIFOXYA2_FULL_43_9</name>
    <dbReference type="NCBI Taxonomy" id="1802425"/>
    <lineage>
        <taxon>Bacteria</taxon>
        <taxon>Candidatus Vebleniibacteriota</taxon>
    </lineage>
</organism>
<gene>
    <name evidence="1" type="ORF">A2226_01040</name>
</gene>
<sequence length="164" mass="18657">MQTTSPKVVFNNFDDGTFIAFLKKHLSRRTKVGKVEILNGYTDNVVAVFYAILPRRKNFLNYDTGRTACIIVTKDGYHYELSGTFDSFWPITIPKSLFQTNQLKKYLMEISHFLSYGNIITPSLHEKMANLGPDQRWHRVVRANAKCKDLESIFGVKTGGASEG</sequence>